<evidence type="ECO:0000256" key="9">
    <source>
        <dbReference type="ARBA" id="ARBA00036824"/>
    </source>
</evidence>
<dbReference type="InterPro" id="IPR017853">
    <property type="entry name" value="GH"/>
</dbReference>
<keyword evidence="6 13" id="KW-0378">Hydrolase</keyword>
<keyword evidence="5 14" id="KW-0732">Signal</keyword>
<organism evidence="15 16">
    <name type="scientific">Komagataella phaffii (strain GS115 / ATCC 20864)</name>
    <name type="common">Yeast</name>
    <name type="synonym">Pichia pastoris</name>
    <dbReference type="NCBI Taxonomy" id="644223"/>
    <lineage>
        <taxon>Eukaryota</taxon>
        <taxon>Fungi</taxon>
        <taxon>Dikarya</taxon>
        <taxon>Ascomycota</taxon>
        <taxon>Saccharomycotina</taxon>
        <taxon>Pichiomycetes</taxon>
        <taxon>Pichiales</taxon>
        <taxon>Pichiaceae</taxon>
        <taxon>Komagataella</taxon>
    </lineage>
</organism>
<proteinExistence type="inferred from homology"/>
<accession>C4QYF3</accession>
<dbReference type="PANTHER" id="PTHR16631:SF26">
    <property type="entry name" value="GLUCAN 1,3-BETA-GLUCOSIDASE"/>
    <property type="match status" value="1"/>
</dbReference>
<dbReference type="EC" id="3.2.1.58" evidence="10"/>
<dbReference type="KEGG" id="ppa:PAS_chr1-4_0426"/>
<dbReference type="InParanoid" id="C4QYF3"/>
<dbReference type="OMA" id="EGICAMR"/>
<dbReference type="GO" id="GO:0005975">
    <property type="term" value="P:carbohydrate metabolic process"/>
    <property type="evidence" value="ECO:0007669"/>
    <property type="project" value="InterPro"/>
</dbReference>
<dbReference type="OrthoDB" id="1293114at2759"/>
<evidence type="ECO:0000256" key="3">
    <source>
        <dbReference type="ARBA" id="ARBA00022512"/>
    </source>
</evidence>
<dbReference type="GO" id="GO:0009277">
    <property type="term" value="C:fungal-type cell wall"/>
    <property type="evidence" value="ECO:0007669"/>
    <property type="project" value="EnsemblFungi"/>
</dbReference>
<dbReference type="EMBL" id="FN392319">
    <property type="protein sequence ID" value="CAY68276.1"/>
    <property type="molecule type" value="Genomic_DNA"/>
</dbReference>
<evidence type="ECO:0000256" key="1">
    <source>
        <dbReference type="ARBA" id="ARBA00004191"/>
    </source>
</evidence>
<evidence type="ECO:0000313" key="16">
    <source>
        <dbReference type="Proteomes" id="UP000000314"/>
    </source>
</evidence>
<dbReference type="CAZy" id="GH17">
    <property type="family name" value="Glycoside Hydrolase Family 17"/>
</dbReference>
<evidence type="ECO:0000256" key="8">
    <source>
        <dbReference type="ARBA" id="ARBA00023295"/>
    </source>
</evidence>
<feature type="signal peptide" evidence="14">
    <location>
        <begin position="1"/>
        <end position="20"/>
    </location>
</feature>
<dbReference type="STRING" id="644223.C4QYF3"/>
<dbReference type="RefSeq" id="XP_002490557.1">
    <property type="nucleotide sequence ID" value="XM_002490512.1"/>
</dbReference>
<evidence type="ECO:0000256" key="2">
    <source>
        <dbReference type="ARBA" id="ARBA00008773"/>
    </source>
</evidence>
<keyword evidence="8 13" id="KW-0326">Glycosidase</keyword>
<dbReference type="eggNOG" id="ENOG502QQE6">
    <property type="taxonomic scope" value="Eukaryota"/>
</dbReference>
<evidence type="ECO:0000256" key="13">
    <source>
        <dbReference type="RuleBase" id="RU004336"/>
    </source>
</evidence>
<dbReference type="GO" id="GO:0031505">
    <property type="term" value="P:fungal-type cell wall organization"/>
    <property type="evidence" value="ECO:0007669"/>
    <property type="project" value="EnsemblFungi"/>
</dbReference>
<dbReference type="Gene3D" id="3.20.20.80">
    <property type="entry name" value="Glycosidases"/>
    <property type="match status" value="1"/>
</dbReference>
<dbReference type="Pfam" id="PF00332">
    <property type="entry name" value="Glyco_hydro_17"/>
    <property type="match status" value="1"/>
</dbReference>
<dbReference type="GO" id="GO:0005576">
    <property type="term" value="C:extracellular region"/>
    <property type="evidence" value="ECO:0007669"/>
    <property type="project" value="EnsemblFungi"/>
</dbReference>
<dbReference type="HOGENOM" id="CLU_028820_2_0_1"/>
<dbReference type="Proteomes" id="UP000000314">
    <property type="component" value="Chromosome 1"/>
</dbReference>
<evidence type="ECO:0000313" key="15">
    <source>
        <dbReference type="EMBL" id="CAY68276.1"/>
    </source>
</evidence>
<dbReference type="InterPro" id="IPR000490">
    <property type="entry name" value="Glyco_hydro_17"/>
</dbReference>
<keyword evidence="3" id="KW-0134">Cell wall</keyword>
<evidence type="ECO:0000256" key="11">
    <source>
        <dbReference type="ARBA" id="ARBA00041761"/>
    </source>
</evidence>
<evidence type="ECO:0000256" key="14">
    <source>
        <dbReference type="SAM" id="SignalP"/>
    </source>
</evidence>
<dbReference type="GO" id="GO:0042973">
    <property type="term" value="F:glucan endo-1,3-beta-D-glucosidase activity"/>
    <property type="evidence" value="ECO:0007669"/>
    <property type="project" value="EnsemblFungi"/>
</dbReference>
<keyword evidence="16" id="KW-1185">Reference proteome</keyword>
<feature type="chain" id="PRO_5009950834" description="glucan 1,3-beta-glucosidase" evidence="14">
    <location>
        <begin position="21"/>
        <end position="311"/>
    </location>
</feature>
<gene>
    <name evidence="15" type="ordered locus">PAS_chr1-4_0426</name>
</gene>
<dbReference type="InterPro" id="IPR050732">
    <property type="entry name" value="Beta-glucan_modifiers"/>
</dbReference>
<comment type="catalytic activity">
    <reaction evidence="9">
        <text>Successive hydrolysis of beta-D-glucose units from the non-reducing ends of (1-&gt;3)-beta-D-glucans, releasing alpha-glucose.</text>
        <dbReference type="EC" id="3.2.1.58"/>
    </reaction>
</comment>
<evidence type="ECO:0000256" key="7">
    <source>
        <dbReference type="ARBA" id="ARBA00023180"/>
    </source>
</evidence>
<name>C4QYF3_KOMPG</name>
<protein>
    <recommendedName>
        <fullName evidence="10">glucan 1,3-beta-glucosidase</fullName>
        <ecNumber evidence="10">3.2.1.58</ecNumber>
    </recommendedName>
    <alternativeName>
        <fullName evidence="11">Exo-1,3-beta-glucanase</fullName>
    </alternativeName>
</protein>
<dbReference type="GO" id="GO:0004338">
    <property type="term" value="F:glucan exo-1,3-beta-glucosidase activity"/>
    <property type="evidence" value="ECO:0007669"/>
    <property type="project" value="UniProtKB-EC"/>
</dbReference>
<dbReference type="SUPFAM" id="SSF51445">
    <property type="entry name" value="(Trans)glycosidases"/>
    <property type="match status" value="1"/>
</dbReference>
<dbReference type="PROSITE" id="PS00587">
    <property type="entry name" value="GLYCOSYL_HYDROL_F17"/>
    <property type="match status" value="1"/>
</dbReference>
<dbReference type="GeneID" id="8197014"/>
<comment type="similarity">
    <text evidence="2 12">Belongs to the glycosyl hydrolase 17 family.</text>
</comment>
<evidence type="ECO:0000256" key="5">
    <source>
        <dbReference type="ARBA" id="ARBA00022729"/>
    </source>
</evidence>
<dbReference type="SMR" id="C4QYF3"/>
<evidence type="ECO:0000256" key="12">
    <source>
        <dbReference type="RuleBase" id="RU004335"/>
    </source>
</evidence>
<keyword evidence="7" id="KW-0325">Glycoprotein</keyword>
<dbReference type="PANTHER" id="PTHR16631">
    <property type="entry name" value="GLUCAN 1,3-BETA-GLUCOSIDASE"/>
    <property type="match status" value="1"/>
</dbReference>
<reference evidence="15 16" key="1">
    <citation type="journal article" date="2009" name="Nat. Biotechnol.">
        <title>Genome sequence of the recombinant protein production host Pichia pastoris.</title>
        <authorList>
            <person name="De Schutter K."/>
            <person name="Lin Y.C."/>
            <person name="Tiels P."/>
            <person name="Van Hecke A."/>
            <person name="Glinka S."/>
            <person name="Weber-Lehmann J."/>
            <person name="Rouze P."/>
            <person name="Van de Peer Y."/>
            <person name="Callewaert N."/>
        </authorList>
    </citation>
    <scope>NUCLEOTIDE SEQUENCE [LARGE SCALE GENOMIC DNA]</scope>
    <source>
        <strain evidence="16">GS115 / ATCC 20864</strain>
    </source>
</reference>
<comment type="subcellular location">
    <subcellularLocation>
        <location evidence="1">Secreted</location>
        <location evidence="1">Cell wall</location>
    </subcellularLocation>
</comment>
<evidence type="ECO:0000256" key="6">
    <source>
        <dbReference type="ARBA" id="ARBA00022801"/>
    </source>
</evidence>
<dbReference type="GO" id="GO:0009986">
    <property type="term" value="C:cell surface"/>
    <property type="evidence" value="ECO:0007669"/>
    <property type="project" value="TreeGrafter"/>
</dbReference>
<evidence type="ECO:0000256" key="4">
    <source>
        <dbReference type="ARBA" id="ARBA00022525"/>
    </source>
</evidence>
<keyword evidence="4" id="KW-0964">Secreted</keyword>
<sequence length="311" mass="33946">MIFNLKTLAAVAISISQVSAVSSLGFALGNKNVDGTCKYLADYEADLDTIRGGSEAVAIRAYSAEDCNTLQYLGPAVEEKGFKLVLSVRPLDESYYQAEKNALSEYLPQLSVSTLQFLSVGSEALYRDDLPASDLADKIRDMKEFLAGLTDKNGDSYSSVPVGTIDSWNVLVDASAAPAIEASDAVYANAFSYWQGQGPSNSTYSFFDDIMQALQVIQTIKGSTDIDFWVGETGWPTDGDNFGDAVPSIENADNFWKEAICGIRGWGINTFVFQAFDEDWKEEDDAVENHFGVWDSSRQLKLDSLGCDFSS</sequence>
<evidence type="ECO:0000256" key="10">
    <source>
        <dbReference type="ARBA" id="ARBA00038929"/>
    </source>
</evidence>
<dbReference type="FunCoup" id="C4QYF3">
    <property type="interactions" value="428"/>
</dbReference>
<dbReference type="AlphaFoldDB" id="C4QYF3"/>